<feature type="domain" description="Gfo/Idh/MocA-like oxidoreductase N-terminal" evidence="1">
    <location>
        <begin position="2"/>
        <end position="118"/>
    </location>
</feature>
<evidence type="ECO:0000313" key="3">
    <source>
        <dbReference type="EMBL" id="QKE90115.1"/>
    </source>
</evidence>
<dbReference type="InterPro" id="IPR055170">
    <property type="entry name" value="GFO_IDH_MocA-like_dom"/>
</dbReference>
<evidence type="ECO:0000259" key="2">
    <source>
        <dbReference type="Pfam" id="PF22725"/>
    </source>
</evidence>
<dbReference type="Pfam" id="PF22725">
    <property type="entry name" value="GFO_IDH_MocA_C3"/>
    <property type="match status" value="1"/>
</dbReference>
<organism evidence="3 4">
    <name type="scientific">Lichenicola cladoniae</name>
    <dbReference type="NCBI Taxonomy" id="1484109"/>
    <lineage>
        <taxon>Bacteria</taxon>
        <taxon>Pseudomonadati</taxon>
        <taxon>Pseudomonadota</taxon>
        <taxon>Alphaproteobacteria</taxon>
        <taxon>Acetobacterales</taxon>
        <taxon>Acetobacteraceae</taxon>
        <taxon>Lichenicola</taxon>
    </lineage>
</organism>
<dbReference type="Pfam" id="PF01408">
    <property type="entry name" value="GFO_IDH_MocA"/>
    <property type="match status" value="1"/>
</dbReference>
<feature type="domain" description="GFO/IDH/MocA-like oxidoreductase" evidence="2">
    <location>
        <begin position="130"/>
        <end position="250"/>
    </location>
</feature>
<gene>
    <name evidence="3" type="ORF">HN018_08685</name>
</gene>
<sequence>MRAALIGCGEMSRAWLAAAAELDEIEIVGLADLDEGRARSRAVEFGLGDVVIANDIETLLERSRPDMLFDVVVPAARHGVVLAALAAGCHVLSEKPLADTLVHARELVHATRSASRLHAVIQNRRYLPGIRRLHRLIESGALGKVTGLHCDFFKAPHFGGFREQMEHVLLLDMAIHSFDAARYLAGVTPDSVYCHETNPDGSWFAAGAAANAIFTLPTGGVLTYRGSWCANGMPTSWNGQWRVVGDRGTAIWDGEDAVTAECLADPAAQDGLFSVTQPIEVPPLHSDDGIDGHLGLLRDFARSVREGREPETVSHHNLGSLAMVFGAIESAETGRSVTIAIPEEPEVP</sequence>
<dbReference type="GO" id="GO:0000166">
    <property type="term" value="F:nucleotide binding"/>
    <property type="evidence" value="ECO:0007669"/>
    <property type="project" value="InterPro"/>
</dbReference>
<evidence type="ECO:0000259" key="1">
    <source>
        <dbReference type="Pfam" id="PF01408"/>
    </source>
</evidence>
<dbReference type="PANTHER" id="PTHR43708:SF8">
    <property type="entry name" value="OXIDOREDUCTASE"/>
    <property type="match status" value="1"/>
</dbReference>
<name>A0A6M8HPB8_9PROT</name>
<dbReference type="Proteomes" id="UP000500767">
    <property type="component" value="Chromosome"/>
</dbReference>
<dbReference type="Gene3D" id="3.40.50.720">
    <property type="entry name" value="NAD(P)-binding Rossmann-like Domain"/>
    <property type="match status" value="1"/>
</dbReference>
<dbReference type="SUPFAM" id="SSF55347">
    <property type="entry name" value="Glyceraldehyde-3-phosphate dehydrogenase-like, C-terminal domain"/>
    <property type="match status" value="1"/>
</dbReference>
<dbReference type="SUPFAM" id="SSF51735">
    <property type="entry name" value="NAD(P)-binding Rossmann-fold domains"/>
    <property type="match status" value="1"/>
</dbReference>
<dbReference type="KEGG" id="lck:HN018_08685"/>
<protein>
    <submittedName>
        <fullName evidence="3">Gfo/Idh/MocA family oxidoreductase</fullName>
    </submittedName>
</protein>
<evidence type="ECO:0000313" key="4">
    <source>
        <dbReference type="Proteomes" id="UP000500767"/>
    </source>
</evidence>
<proteinExistence type="predicted"/>
<dbReference type="RefSeq" id="WP_171835933.1">
    <property type="nucleotide sequence ID" value="NZ_CP053708.1"/>
</dbReference>
<reference evidence="3 4" key="1">
    <citation type="journal article" date="2014" name="World J. Microbiol. Biotechnol.">
        <title>Biodiversity and physiological characteristics of Antarctic and Arctic lichens-associated bacteria.</title>
        <authorList>
            <person name="Lee Y.M."/>
            <person name="Kim E.H."/>
            <person name="Lee H.K."/>
            <person name="Hong S.G."/>
        </authorList>
    </citation>
    <scope>NUCLEOTIDE SEQUENCE [LARGE SCALE GENOMIC DNA]</scope>
    <source>
        <strain evidence="3 4">PAMC 26569</strain>
    </source>
</reference>
<accession>A0A6M8HPB8</accession>
<dbReference type="InterPro" id="IPR051317">
    <property type="entry name" value="Gfo/Idh/MocA_oxidoreduct"/>
</dbReference>
<keyword evidence="4" id="KW-1185">Reference proteome</keyword>
<dbReference type="InterPro" id="IPR000683">
    <property type="entry name" value="Gfo/Idh/MocA-like_OxRdtase_N"/>
</dbReference>
<dbReference type="AlphaFoldDB" id="A0A6M8HPB8"/>
<dbReference type="InterPro" id="IPR036291">
    <property type="entry name" value="NAD(P)-bd_dom_sf"/>
</dbReference>
<dbReference type="EMBL" id="CP053708">
    <property type="protein sequence ID" value="QKE90115.1"/>
    <property type="molecule type" value="Genomic_DNA"/>
</dbReference>
<dbReference type="Gene3D" id="3.30.360.10">
    <property type="entry name" value="Dihydrodipicolinate Reductase, domain 2"/>
    <property type="match status" value="1"/>
</dbReference>
<dbReference type="PANTHER" id="PTHR43708">
    <property type="entry name" value="CONSERVED EXPRESSED OXIDOREDUCTASE (EUROFUNG)"/>
    <property type="match status" value="1"/>
</dbReference>